<keyword evidence="2" id="KW-1185">Reference proteome</keyword>
<organism evidence="1 2">
    <name type="scientific">Fodinicola feengrottensis</name>
    <dbReference type="NCBI Taxonomy" id="435914"/>
    <lineage>
        <taxon>Bacteria</taxon>
        <taxon>Bacillati</taxon>
        <taxon>Actinomycetota</taxon>
        <taxon>Actinomycetes</taxon>
        <taxon>Mycobacteriales</taxon>
        <taxon>Fodinicola</taxon>
    </lineage>
</organism>
<sequence>MGANYVPSSGWFYSWLDFDPDAARRDFADLASIGLDHVRVFPIWPWIQPNRGLIRQRAIDDLLTVIDCAAEFDLRVAVDLLQGHLSSFDFLPSWVLTWHQASVFTDPTVRAGLADYTRTVAAAVSTRPNVFAVTLGNEVNNLWPANPTTLDATFGFTADLVAGVRAVAPRLTCLTSFYDDIWYSPTHPFSPAAAVDLGDITTVHSWTFNGVAGIDAPLGPATTTHADYLVELAAAAATTADRRVWLQEVGAAEPDIPAASAAAFAQATVDAVVDNPALCGITWWCSHDIDPALLDFPHREYDLGLFTVDHRRKPVADVLASVCAGSANRPTRLANAARRGLMCPVDPRDPQTRDQVAPGSTFHQDWVGLRKLGPVAIVPPARTSLTA</sequence>
<dbReference type="EMBL" id="BAAANY010000005">
    <property type="protein sequence ID" value="GAA1666438.1"/>
    <property type="molecule type" value="Genomic_DNA"/>
</dbReference>
<accession>A0ABN2G7Y8</accession>
<dbReference type="SUPFAM" id="SSF51445">
    <property type="entry name" value="(Trans)glycosidases"/>
    <property type="match status" value="1"/>
</dbReference>
<evidence type="ECO:0000313" key="2">
    <source>
        <dbReference type="Proteomes" id="UP001500618"/>
    </source>
</evidence>
<gene>
    <name evidence="1" type="ORF">GCM10009765_14900</name>
</gene>
<name>A0ABN2G7Y8_9ACTN</name>
<protein>
    <submittedName>
        <fullName evidence="1">Cellulase family glycosylhydrolase</fullName>
    </submittedName>
</protein>
<dbReference type="Gene3D" id="3.20.20.80">
    <property type="entry name" value="Glycosidases"/>
    <property type="match status" value="1"/>
</dbReference>
<comment type="caution">
    <text evidence="1">The sequence shown here is derived from an EMBL/GenBank/DDBJ whole genome shotgun (WGS) entry which is preliminary data.</text>
</comment>
<dbReference type="Proteomes" id="UP001500618">
    <property type="component" value="Unassembled WGS sequence"/>
</dbReference>
<evidence type="ECO:0000313" key="1">
    <source>
        <dbReference type="EMBL" id="GAA1666438.1"/>
    </source>
</evidence>
<dbReference type="InterPro" id="IPR017853">
    <property type="entry name" value="GH"/>
</dbReference>
<reference evidence="1 2" key="1">
    <citation type="journal article" date="2019" name="Int. J. Syst. Evol. Microbiol.">
        <title>The Global Catalogue of Microorganisms (GCM) 10K type strain sequencing project: providing services to taxonomists for standard genome sequencing and annotation.</title>
        <authorList>
            <consortium name="The Broad Institute Genomics Platform"/>
            <consortium name="The Broad Institute Genome Sequencing Center for Infectious Disease"/>
            <person name="Wu L."/>
            <person name="Ma J."/>
        </authorList>
    </citation>
    <scope>NUCLEOTIDE SEQUENCE [LARGE SCALE GENOMIC DNA]</scope>
    <source>
        <strain evidence="1 2">JCM 14718</strain>
    </source>
</reference>
<proteinExistence type="predicted"/>